<proteinExistence type="predicted"/>
<dbReference type="EMBL" id="VTAW01000004">
    <property type="protein sequence ID" value="TYT63004.1"/>
    <property type="molecule type" value="Genomic_DNA"/>
</dbReference>
<evidence type="ECO:0000313" key="2">
    <source>
        <dbReference type="EMBL" id="TYT63004.1"/>
    </source>
</evidence>
<dbReference type="InterPro" id="IPR023393">
    <property type="entry name" value="START-like_dom_sf"/>
</dbReference>
<keyword evidence="3" id="KW-1185">Reference proteome</keyword>
<name>A0A5D5APL3_9EURY</name>
<dbReference type="SUPFAM" id="SSF55961">
    <property type="entry name" value="Bet v1-like"/>
    <property type="match status" value="1"/>
</dbReference>
<dbReference type="InterPro" id="IPR005031">
    <property type="entry name" value="COQ10_START"/>
</dbReference>
<dbReference type="Proteomes" id="UP000324104">
    <property type="component" value="Unassembled WGS sequence"/>
</dbReference>
<dbReference type="Pfam" id="PF03364">
    <property type="entry name" value="Polyketide_cyc"/>
    <property type="match status" value="1"/>
</dbReference>
<reference evidence="2 3" key="1">
    <citation type="submission" date="2019-08" db="EMBL/GenBank/DDBJ databases">
        <title>Archaea genome.</title>
        <authorList>
            <person name="Kajale S."/>
            <person name="Shouche Y."/>
            <person name="Deshpande N."/>
            <person name="Sharma A."/>
        </authorList>
    </citation>
    <scope>NUCLEOTIDE SEQUENCE [LARGE SCALE GENOMIC DNA]</scope>
    <source>
        <strain evidence="2 3">ESP3B_9</strain>
    </source>
</reference>
<organism evidence="2 3">
    <name type="scientific">Natrialba swarupiae</name>
    <dbReference type="NCBI Taxonomy" id="2448032"/>
    <lineage>
        <taxon>Archaea</taxon>
        <taxon>Methanobacteriati</taxon>
        <taxon>Methanobacteriota</taxon>
        <taxon>Stenosarchaea group</taxon>
        <taxon>Halobacteria</taxon>
        <taxon>Halobacteriales</taxon>
        <taxon>Natrialbaceae</taxon>
        <taxon>Natrialba</taxon>
    </lineage>
</organism>
<feature type="domain" description="Coenzyme Q-binding protein COQ10 START" evidence="1">
    <location>
        <begin position="10"/>
        <end position="134"/>
    </location>
</feature>
<protein>
    <submittedName>
        <fullName evidence="2">SRPBCC family protein</fullName>
    </submittedName>
</protein>
<accession>A0A5D5APL3</accession>
<gene>
    <name evidence="2" type="ORF">FYC77_04990</name>
</gene>
<dbReference type="Gene3D" id="3.30.530.20">
    <property type="match status" value="1"/>
</dbReference>
<dbReference type="RefSeq" id="WP_149080408.1">
    <property type="nucleotide sequence ID" value="NZ_VTAW01000004.1"/>
</dbReference>
<evidence type="ECO:0000259" key="1">
    <source>
        <dbReference type="Pfam" id="PF03364"/>
    </source>
</evidence>
<comment type="caution">
    <text evidence="2">The sequence shown here is derived from an EMBL/GenBank/DDBJ whole genome shotgun (WGS) entry which is preliminary data.</text>
</comment>
<sequence length="160" mass="17968">MPTYERRTTIDAPIEDVWAFSADVSGLEAVTPDWLGLRVESVIGPDGTLGRNGLEVGTEISLSMRPFGVGPRQYWTSLITEVDRRDGAAYFRDEMVRGPFDRWVHTHSFFADGDRTVLRDHVAYDLPFGPLSGAVSPVSHVGFEAMFRERHRATNAELER</sequence>
<evidence type="ECO:0000313" key="3">
    <source>
        <dbReference type="Proteomes" id="UP000324104"/>
    </source>
</evidence>
<dbReference type="AlphaFoldDB" id="A0A5D5APL3"/>
<dbReference type="CDD" id="cd07820">
    <property type="entry name" value="SRPBCC_3"/>
    <property type="match status" value="1"/>
</dbReference>